<dbReference type="AlphaFoldDB" id="A0A2H3CTF0"/>
<dbReference type="InParanoid" id="A0A2H3CTF0"/>
<name>A0A2H3CTF0_ARMGA</name>
<accession>A0A2H3CTF0</accession>
<protein>
    <submittedName>
        <fullName evidence="1">Uncharacterized protein</fullName>
    </submittedName>
</protein>
<reference evidence="2" key="1">
    <citation type="journal article" date="2017" name="Nat. Ecol. Evol.">
        <title>Genome expansion and lineage-specific genetic innovations in the forest pathogenic fungi Armillaria.</title>
        <authorList>
            <person name="Sipos G."/>
            <person name="Prasanna A.N."/>
            <person name="Walter M.C."/>
            <person name="O'Connor E."/>
            <person name="Balint B."/>
            <person name="Krizsan K."/>
            <person name="Kiss B."/>
            <person name="Hess J."/>
            <person name="Varga T."/>
            <person name="Slot J."/>
            <person name="Riley R."/>
            <person name="Boka B."/>
            <person name="Rigling D."/>
            <person name="Barry K."/>
            <person name="Lee J."/>
            <person name="Mihaltcheva S."/>
            <person name="LaButti K."/>
            <person name="Lipzen A."/>
            <person name="Waldron R."/>
            <person name="Moloney N.M."/>
            <person name="Sperisen C."/>
            <person name="Kredics L."/>
            <person name="Vagvoelgyi C."/>
            <person name="Patrignani A."/>
            <person name="Fitzpatrick D."/>
            <person name="Nagy I."/>
            <person name="Doyle S."/>
            <person name="Anderson J.B."/>
            <person name="Grigoriev I.V."/>
            <person name="Gueldener U."/>
            <person name="Muensterkoetter M."/>
            <person name="Nagy L.G."/>
        </authorList>
    </citation>
    <scope>NUCLEOTIDE SEQUENCE [LARGE SCALE GENOMIC DNA]</scope>
    <source>
        <strain evidence="2">Ar21-2</strain>
    </source>
</reference>
<evidence type="ECO:0000313" key="1">
    <source>
        <dbReference type="EMBL" id="PBK81718.1"/>
    </source>
</evidence>
<dbReference type="EMBL" id="KZ293725">
    <property type="protein sequence ID" value="PBK81718.1"/>
    <property type="molecule type" value="Genomic_DNA"/>
</dbReference>
<keyword evidence="2" id="KW-1185">Reference proteome</keyword>
<organism evidence="1 2">
    <name type="scientific">Armillaria gallica</name>
    <name type="common">Bulbous honey fungus</name>
    <name type="synonym">Armillaria bulbosa</name>
    <dbReference type="NCBI Taxonomy" id="47427"/>
    <lineage>
        <taxon>Eukaryota</taxon>
        <taxon>Fungi</taxon>
        <taxon>Dikarya</taxon>
        <taxon>Basidiomycota</taxon>
        <taxon>Agaricomycotina</taxon>
        <taxon>Agaricomycetes</taxon>
        <taxon>Agaricomycetidae</taxon>
        <taxon>Agaricales</taxon>
        <taxon>Marasmiineae</taxon>
        <taxon>Physalacriaceae</taxon>
        <taxon>Armillaria</taxon>
    </lineage>
</organism>
<gene>
    <name evidence="1" type="ORF">ARMGADRAFT_1020076</name>
</gene>
<evidence type="ECO:0000313" key="2">
    <source>
        <dbReference type="Proteomes" id="UP000217790"/>
    </source>
</evidence>
<dbReference type="Proteomes" id="UP000217790">
    <property type="component" value="Unassembled WGS sequence"/>
</dbReference>
<proteinExistence type="predicted"/>
<sequence length="193" mass="21549">MLVPGIEEKVVTFIVGEVFTIFSQDSAVFLFPFVIAQDPSSQRLHRHHHTFVSAASQHPSSPSKRERIVYGMHHSHCVELPIPRTIRVHSWLQSQHGIASDAECIVGSCACRRRLLRWCRHVTVVVGACTLCCLLRGLMRTRLVGVGVLGRPRIQIRSTSAEDVTRKPRGTYILGHELNLAGGCRLASTIFHL</sequence>